<evidence type="ECO:0000313" key="2">
    <source>
        <dbReference type="EMBL" id="MDG5753321.1"/>
    </source>
</evidence>
<reference evidence="2 3" key="1">
    <citation type="submission" date="2023-04" db="EMBL/GenBank/DDBJ databases">
        <title>Ectobacillus antri isolated from activated sludge.</title>
        <authorList>
            <person name="Yan P."/>
            <person name="Liu X."/>
        </authorList>
    </citation>
    <scope>NUCLEOTIDE SEQUENCE [LARGE SCALE GENOMIC DNA]</scope>
    <source>
        <strain evidence="2 3">C18H</strain>
    </source>
</reference>
<keyword evidence="1" id="KW-1133">Transmembrane helix</keyword>
<evidence type="ECO:0000313" key="3">
    <source>
        <dbReference type="Proteomes" id="UP001218246"/>
    </source>
</evidence>
<comment type="caution">
    <text evidence="2">The sequence shown here is derived from an EMBL/GenBank/DDBJ whole genome shotgun (WGS) entry which is preliminary data.</text>
</comment>
<evidence type="ECO:0000256" key="1">
    <source>
        <dbReference type="SAM" id="Phobius"/>
    </source>
</evidence>
<dbReference type="InterPro" id="IPR025622">
    <property type="entry name" value="YqzE"/>
</dbReference>
<keyword evidence="1" id="KW-0812">Transmembrane</keyword>
<accession>A0ABT6H4J2</accession>
<organism evidence="2 3">
    <name type="scientific">Ectobacillus antri</name>
    <dbReference type="NCBI Taxonomy" id="2486280"/>
    <lineage>
        <taxon>Bacteria</taxon>
        <taxon>Bacillati</taxon>
        <taxon>Bacillota</taxon>
        <taxon>Bacilli</taxon>
        <taxon>Bacillales</taxon>
        <taxon>Bacillaceae</taxon>
        <taxon>Ectobacillus</taxon>
    </lineage>
</organism>
<proteinExistence type="predicted"/>
<keyword evidence="1" id="KW-0472">Membrane</keyword>
<protein>
    <submittedName>
        <fullName evidence="2">YqzE family protein</fullName>
    </submittedName>
</protein>
<dbReference type="EMBL" id="JARULN010000002">
    <property type="protein sequence ID" value="MDG5753321.1"/>
    <property type="molecule type" value="Genomic_DNA"/>
</dbReference>
<dbReference type="Proteomes" id="UP001218246">
    <property type="component" value="Unassembled WGS sequence"/>
</dbReference>
<dbReference type="Pfam" id="PF14038">
    <property type="entry name" value="YqzE"/>
    <property type="match status" value="1"/>
</dbReference>
<feature type="transmembrane region" description="Helical" evidence="1">
    <location>
        <begin position="39"/>
        <end position="55"/>
    </location>
</feature>
<gene>
    <name evidence="2" type="ORF">P6P90_04840</name>
</gene>
<dbReference type="RefSeq" id="WP_124563410.1">
    <property type="nucleotide sequence ID" value="NZ_JARRRY010000001.1"/>
</dbReference>
<sequence length="67" mass="8046">MSMNDYIKFMTQQFVSYMDSPKEERKEKRQQKKNQKAPFLNRWFGVLPLGVTLLYRKASDKQSKKQA</sequence>
<name>A0ABT6H4J2_9BACI</name>
<keyword evidence="3" id="KW-1185">Reference proteome</keyword>